<dbReference type="STRING" id="1314800.A0A1B7MNG2"/>
<dbReference type="InterPro" id="IPR001452">
    <property type="entry name" value="SH3_domain"/>
</dbReference>
<dbReference type="CDD" id="cd00174">
    <property type="entry name" value="SH3"/>
    <property type="match status" value="1"/>
</dbReference>
<proteinExistence type="predicted"/>
<dbReference type="InParanoid" id="A0A1B7MNG2"/>
<feature type="region of interest" description="Disordered" evidence="4">
    <location>
        <begin position="495"/>
        <end position="525"/>
    </location>
</feature>
<evidence type="ECO:0000313" key="8">
    <source>
        <dbReference type="Proteomes" id="UP000092154"/>
    </source>
</evidence>
<dbReference type="EMBL" id="KV448654">
    <property type="protein sequence ID" value="OAX34138.1"/>
    <property type="molecule type" value="Genomic_DNA"/>
</dbReference>
<evidence type="ECO:0000313" key="7">
    <source>
        <dbReference type="EMBL" id="OAX34138.1"/>
    </source>
</evidence>
<accession>A0A1B7MNG2</accession>
<keyword evidence="3" id="KW-0175">Coiled coil</keyword>
<dbReference type="AlphaFoldDB" id="A0A1B7MNG2"/>
<dbReference type="SUPFAM" id="SSF50044">
    <property type="entry name" value="SH3-domain"/>
    <property type="match status" value="1"/>
</dbReference>
<dbReference type="Gene3D" id="2.30.30.40">
    <property type="entry name" value="SH3 Domains"/>
    <property type="match status" value="1"/>
</dbReference>
<feature type="region of interest" description="Disordered" evidence="4">
    <location>
        <begin position="580"/>
        <end position="669"/>
    </location>
</feature>
<evidence type="ECO:0000256" key="1">
    <source>
        <dbReference type="ARBA" id="ARBA00022443"/>
    </source>
</evidence>
<feature type="compositionally biased region" description="Polar residues" evidence="4">
    <location>
        <begin position="626"/>
        <end position="651"/>
    </location>
</feature>
<dbReference type="Proteomes" id="UP000092154">
    <property type="component" value="Unassembled WGS sequence"/>
</dbReference>
<feature type="domain" description="BAR" evidence="6">
    <location>
        <begin position="14"/>
        <end position="246"/>
    </location>
</feature>
<keyword evidence="1 2" id="KW-0728">SH3 domain</keyword>
<feature type="compositionally biased region" description="Polar residues" evidence="4">
    <location>
        <begin position="357"/>
        <end position="367"/>
    </location>
</feature>
<dbReference type="PRINTS" id="PR00452">
    <property type="entry name" value="SH3DOMAIN"/>
</dbReference>
<dbReference type="OrthoDB" id="10263741at2759"/>
<evidence type="ECO:0000259" key="6">
    <source>
        <dbReference type="PROSITE" id="PS51021"/>
    </source>
</evidence>
<dbReference type="GO" id="GO:0005737">
    <property type="term" value="C:cytoplasm"/>
    <property type="evidence" value="ECO:0007669"/>
    <property type="project" value="InterPro"/>
</dbReference>
<evidence type="ECO:0000256" key="4">
    <source>
        <dbReference type="SAM" id="MobiDB-lite"/>
    </source>
</evidence>
<feature type="compositionally biased region" description="Low complexity" evidence="4">
    <location>
        <begin position="495"/>
        <end position="506"/>
    </location>
</feature>
<dbReference type="PROSITE" id="PS50002">
    <property type="entry name" value="SH3"/>
    <property type="match status" value="1"/>
</dbReference>
<dbReference type="PROSITE" id="PS51021">
    <property type="entry name" value="BAR"/>
    <property type="match status" value="1"/>
</dbReference>
<dbReference type="Pfam" id="PF03114">
    <property type="entry name" value="BAR"/>
    <property type="match status" value="1"/>
</dbReference>
<feature type="region of interest" description="Disordered" evidence="4">
    <location>
        <begin position="248"/>
        <end position="430"/>
    </location>
</feature>
<feature type="compositionally biased region" description="Low complexity" evidence="4">
    <location>
        <begin position="402"/>
        <end position="413"/>
    </location>
</feature>
<name>A0A1B7MNG2_9AGAM</name>
<reference evidence="7 8" key="1">
    <citation type="submission" date="2016-06" db="EMBL/GenBank/DDBJ databases">
        <title>Comparative genomics of the ectomycorrhizal sister species Rhizopogon vinicolor and Rhizopogon vesiculosus (Basidiomycota: Boletales) reveals a divergence of the mating type B locus.</title>
        <authorList>
            <consortium name="DOE Joint Genome Institute"/>
            <person name="Mujic A.B."/>
            <person name="Kuo A."/>
            <person name="Tritt A."/>
            <person name="Lipzen A."/>
            <person name="Chen C."/>
            <person name="Johnson J."/>
            <person name="Sharma A."/>
            <person name="Barry K."/>
            <person name="Grigoriev I.V."/>
            <person name="Spatafora J.W."/>
        </authorList>
    </citation>
    <scope>NUCLEOTIDE SEQUENCE [LARGE SCALE GENOMIC DNA]</scope>
    <source>
        <strain evidence="7 8">AM-OR11-026</strain>
    </source>
</reference>
<feature type="coiled-coil region" evidence="3">
    <location>
        <begin position="128"/>
        <end position="193"/>
    </location>
</feature>
<sequence length="669" mass="74820">MASRQLGKLRQWAGEKISSRDKTVVADEFIEIEQDIELRKEGILRLQAAAEDYHHVLSKKKESTVTQEAEKLMPLDALGIVMMSHGEEFGDDSAFGTSLVKLGRAHCKIATLQEAYALTFQDTFITSCQNFVQDIKDYEHQRKKLESRRLSYDAAITKLEKIKCGKKEKEKERREAEEELQRSRLRYEETSEDVRSRMQAVQENEIQQLRALTSFFDLELNFAKQYYEVLQDVKANWCDESTLAKFETRRENSRPHVFSRATEDGKFHSVRSKRSTNSNASGPIASYNDSDEDRSSPTQSHQKSDAGNKTISRPTSRASRKRSDSNVTRKRADSNVTTGTPETPKADKASKRMSVTGWASSAMSSVTGRGKKDRENFATLTNDDEDSPEININITSSPRPPSSRSFSRKSPISRTKDVPNGSPRTPNQIMKLPSQHERKLVQALHDFTGSSDELTFKVGDEITVIHEVLDDWWLGALSDGRKGLFPVTYTETISRSSSYQDSAQSSEDGLHRSTASEDSEDDNGDLLRGRAVEVNHSLSARLGYGFDAESIASTVPEDEEETHLVPIKVIEEDIFYKPRPACPQPLPPSISSSRSTSDIKRVPPLPPPRRFTNPLAAPPLPIRNPIKNQSQTNSPVTPASAYLTPSSSLNSVRGPDVSPFDSLLDVSST</sequence>
<dbReference type="SUPFAM" id="SSF103657">
    <property type="entry name" value="BAR/IMD domain-like"/>
    <property type="match status" value="1"/>
</dbReference>
<protein>
    <submittedName>
        <fullName evidence="7">BAR-domain-containing protein</fullName>
    </submittedName>
</protein>
<dbReference type="Gene3D" id="1.20.1270.60">
    <property type="entry name" value="Arfaptin homology (AH) domain/BAR domain"/>
    <property type="match status" value="1"/>
</dbReference>
<feature type="compositionally biased region" description="Polar residues" evidence="4">
    <location>
        <begin position="296"/>
        <end position="317"/>
    </location>
</feature>
<feature type="domain" description="SH3" evidence="5">
    <location>
        <begin position="436"/>
        <end position="495"/>
    </location>
</feature>
<evidence type="ECO:0000256" key="2">
    <source>
        <dbReference type="PROSITE-ProRule" id="PRU00192"/>
    </source>
</evidence>
<organism evidence="7 8">
    <name type="scientific">Rhizopogon vinicolor AM-OR11-026</name>
    <dbReference type="NCBI Taxonomy" id="1314800"/>
    <lineage>
        <taxon>Eukaryota</taxon>
        <taxon>Fungi</taxon>
        <taxon>Dikarya</taxon>
        <taxon>Basidiomycota</taxon>
        <taxon>Agaricomycotina</taxon>
        <taxon>Agaricomycetes</taxon>
        <taxon>Agaricomycetidae</taxon>
        <taxon>Boletales</taxon>
        <taxon>Suillineae</taxon>
        <taxon>Rhizopogonaceae</taxon>
        <taxon>Rhizopogon</taxon>
    </lineage>
</organism>
<dbReference type="InterPro" id="IPR027267">
    <property type="entry name" value="AH/BAR_dom_sf"/>
</dbReference>
<dbReference type="SMART" id="SM00721">
    <property type="entry name" value="BAR"/>
    <property type="match status" value="1"/>
</dbReference>
<keyword evidence="8" id="KW-1185">Reference proteome</keyword>
<dbReference type="InterPro" id="IPR004148">
    <property type="entry name" value="BAR_dom"/>
</dbReference>
<gene>
    <name evidence="7" type="ORF">K503DRAFT_724933</name>
</gene>
<evidence type="ECO:0000256" key="3">
    <source>
        <dbReference type="SAM" id="Coils"/>
    </source>
</evidence>
<dbReference type="SMART" id="SM00326">
    <property type="entry name" value="SH3"/>
    <property type="match status" value="1"/>
</dbReference>
<evidence type="ECO:0000259" key="5">
    <source>
        <dbReference type="PROSITE" id="PS50002"/>
    </source>
</evidence>
<dbReference type="InterPro" id="IPR036028">
    <property type="entry name" value="SH3-like_dom_sf"/>
</dbReference>
<dbReference type="Pfam" id="PF00018">
    <property type="entry name" value="SH3_1"/>
    <property type="match status" value="1"/>
</dbReference>
<dbReference type="FunCoup" id="A0A1B7MNG2">
    <property type="interactions" value="54"/>
</dbReference>